<organism evidence="1 2">
    <name type="scientific">Podila minutissima</name>
    <dbReference type="NCBI Taxonomy" id="64525"/>
    <lineage>
        <taxon>Eukaryota</taxon>
        <taxon>Fungi</taxon>
        <taxon>Fungi incertae sedis</taxon>
        <taxon>Mucoromycota</taxon>
        <taxon>Mortierellomycotina</taxon>
        <taxon>Mortierellomycetes</taxon>
        <taxon>Mortierellales</taxon>
        <taxon>Mortierellaceae</taxon>
        <taxon>Podila</taxon>
    </lineage>
</organism>
<dbReference type="AlphaFoldDB" id="A0A9P5SSE3"/>
<name>A0A9P5SSE3_9FUNG</name>
<gene>
    <name evidence="1" type="ORF">BG006_002842</name>
</gene>
<comment type="caution">
    <text evidence="1">The sequence shown here is derived from an EMBL/GenBank/DDBJ whole genome shotgun (WGS) entry which is preliminary data.</text>
</comment>
<accession>A0A9P5SSE3</accession>
<dbReference type="Proteomes" id="UP000696485">
    <property type="component" value="Unassembled WGS sequence"/>
</dbReference>
<sequence>MANTTHQHNRIISALQKPIKAANTNVTVQRILFRLYQNQKAICSLQHQFHHAQQQARTEALNPGTTPIVVSLSAAIENLANRTLELQRTQIAQHDKVERILDVLSKSTIVAKPRVPEPLSPKFKSLKSDMTLTEFKSKLLTTFRCHREAFRDDEDKINYALLSMGGKPAMFFAPFVNGDVEDELHILKSLDTFMTVLEDKFGDHITPNVTQTPHATSWGNKEARRRDILTYEGNTSRAGVSRLPCGLKARWSAARFSD</sequence>
<protein>
    <submittedName>
        <fullName evidence="1">Uncharacterized protein</fullName>
    </submittedName>
</protein>
<keyword evidence="2" id="KW-1185">Reference proteome</keyword>
<dbReference type="EMBL" id="JAAAUY010000171">
    <property type="protein sequence ID" value="KAF9334009.1"/>
    <property type="molecule type" value="Genomic_DNA"/>
</dbReference>
<reference evidence="1" key="1">
    <citation type="journal article" date="2020" name="Fungal Divers.">
        <title>Resolving the Mortierellaceae phylogeny through synthesis of multi-gene phylogenetics and phylogenomics.</title>
        <authorList>
            <person name="Vandepol N."/>
            <person name="Liber J."/>
            <person name="Desiro A."/>
            <person name="Na H."/>
            <person name="Kennedy M."/>
            <person name="Barry K."/>
            <person name="Grigoriev I.V."/>
            <person name="Miller A.N."/>
            <person name="O'Donnell K."/>
            <person name="Stajich J.E."/>
            <person name="Bonito G."/>
        </authorList>
    </citation>
    <scope>NUCLEOTIDE SEQUENCE</scope>
    <source>
        <strain evidence="1">NVP1</strain>
    </source>
</reference>
<evidence type="ECO:0000313" key="2">
    <source>
        <dbReference type="Proteomes" id="UP000696485"/>
    </source>
</evidence>
<proteinExistence type="predicted"/>
<evidence type="ECO:0000313" key="1">
    <source>
        <dbReference type="EMBL" id="KAF9334009.1"/>
    </source>
</evidence>